<dbReference type="Pfam" id="PF18655">
    <property type="entry name" value="SHIRT"/>
    <property type="match status" value="1"/>
</dbReference>
<dbReference type="PANTHER" id="PTHR43308:SF5">
    <property type="entry name" value="S-LAYER PROTEIN _ PEPTIDOGLYCAN ENDO-BETA-N-ACETYLGLUCOSAMINIDASE"/>
    <property type="match status" value="1"/>
</dbReference>
<dbReference type="HOGENOM" id="CLU_249737_0_0_9"/>
<accession>R8WAE1</accession>
<feature type="signal peptide" evidence="3">
    <location>
        <begin position="1"/>
        <end position="26"/>
    </location>
</feature>
<dbReference type="PANTHER" id="PTHR43308">
    <property type="entry name" value="OUTER MEMBRANE PROTEIN ALPHA-RELATED"/>
    <property type="match status" value="1"/>
</dbReference>
<dbReference type="EMBL" id="AQOB01000002">
    <property type="protein sequence ID" value="EOQ40127.1"/>
    <property type="molecule type" value="Genomic_DNA"/>
</dbReference>
<dbReference type="RefSeq" id="WP_016147030.1">
    <property type="nucleotide sequence ID" value="NZ_KB976103.1"/>
</dbReference>
<dbReference type="PATRIC" id="fig|1203606.4.peg.790"/>
<feature type="compositionally biased region" description="Basic and acidic residues" evidence="2">
    <location>
        <begin position="1202"/>
        <end position="1220"/>
    </location>
</feature>
<feature type="domain" description="SLH" evidence="4">
    <location>
        <begin position="1294"/>
        <end position="1357"/>
    </location>
</feature>
<dbReference type="Pfam" id="PF00395">
    <property type="entry name" value="SLH"/>
    <property type="match status" value="2"/>
</dbReference>
<reference evidence="5 6" key="1">
    <citation type="submission" date="2013-01" db="EMBL/GenBank/DDBJ databases">
        <title>The Genome Sequence of Butyricicoccus pullicaecorum 1.2.</title>
        <authorList>
            <consortium name="The Broad Institute Genome Sequencing Platform"/>
            <person name="Earl A."/>
            <person name="Ward D."/>
            <person name="Feldgarden M."/>
            <person name="Gevers D."/>
            <person name="Van Immerseel F."/>
            <person name="Eeckhaut V."/>
            <person name="Walker B."/>
            <person name="Young S.K."/>
            <person name="Zeng Q."/>
            <person name="Gargeya S."/>
            <person name="Fitzgerald M."/>
            <person name="Haas B."/>
            <person name="Abouelleil A."/>
            <person name="Alvarado L."/>
            <person name="Arachchi H.M."/>
            <person name="Berlin A.M."/>
            <person name="Chapman S.B."/>
            <person name="Dewar J."/>
            <person name="Goldberg J."/>
            <person name="Griggs A."/>
            <person name="Gujja S."/>
            <person name="Hansen M."/>
            <person name="Howarth C."/>
            <person name="Imamovic A."/>
            <person name="Larimer J."/>
            <person name="McCowan C."/>
            <person name="Murphy C."/>
            <person name="Neiman D."/>
            <person name="Pearson M."/>
            <person name="Priest M."/>
            <person name="Roberts A."/>
            <person name="Saif S."/>
            <person name="Shea T."/>
            <person name="Sisk P."/>
            <person name="Sykes S."/>
            <person name="Wortman J."/>
            <person name="Nusbaum C."/>
            <person name="Birren B."/>
        </authorList>
    </citation>
    <scope>NUCLEOTIDE SEQUENCE [LARGE SCALE GENOMIC DNA]</scope>
    <source>
        <strain evidence="5 6">1.2</strain>
    </source>
</reference>
<evidence type="ECO:0000259" key="4">
    <source>
        <dbReference type="PROSITE" id="PS51272"/>
    </source>
</evidence>
<evidence type="ECO:0000256" key="3">
    <source>
        <dbReference type="SAM" id="SignalP"/>
    </source>
</evidence>
<comment type="caution">
    <text evidence="5">The sequence shown here is derived from an EMBL/GenBank/DDBJ whole genome shotgun (WGS) entry which is preliminary data.</text>
</comment>
<dbReference type="OrthoDB" id="411361at2"/>
<feature type="domain" description="SLH" evidence="4">
    <location>
        <begin position="1358"/>
        <end position="1416"/>
    </location>
</feature>
<dbReference type="PROSITE" id="PS51272">
    <property type="entry name" value="SLH"/>
    <property type="match status" value="3"/>
</dbReference>
<evidence type="ECO:0000313" key="6">
    <source>
        <dbReference type="Proteomes" id="UP000013981"/>
    </source>
</evidence>
<evidence type="ECO:0000256" key="1">
    <source>
        <dbReference type="ARBA" id="ARBA00022737"/>
    </source>
</evidence>
<dbReference type="Proteomes" id="UP000013981">
    <property type="component" value="Unassembled WGS sequence"/>
</dbReference>
<evidence type="ECO:0000256" key="2">
    <source>
        <dbReference type="SAM" id="MobiDB-lite"/>
    </source>
</evidence>
<dbReference type="InterPro" id="IPR051465">
    <property type="entry name" value="Cell_Envelope_Struct_Comp"/>
</dbReference>
<gene>
    <name evidence="5" type="ORF">HMPREF1526_00825</name>
</gene>
<dbReference type="InterPro" id="IPR001119">
    <property type="entry name" value="SLH_dom"/>
</dbReference>
<keyword evidence="1" id="KW-0677">Repeat</keyword>
<dbReference type="InterPro" id="IPR041030">
    <property type="entry name" value="SHIRT"/>
</dbReference>
<proteinExistence type="predicted"/>
<dbReference type="eggNOG" id="COG4099">
    <property type="taxonomic scope" value="Bacteria"/>
</dbReference>
<evidence type="ECO:0000313" key="5">
    <source>
        <dbReference type="EMBL" id="EOQ40127.1"/>
    </source>
</evidence>
<feature type="region of interest" description="Disordered" evidence="2">
    <location>
        <begin position="1197"/>
        <end position="1220"/>
    </location>
</feature>
<name>R8WAE1_9FIRM</name>
<keyword evidence="6" id="KW-1185">Reference proteome</keyword>
<protein>
    <recommendedName>
        <fullName evidence="4">SLH domain-containing protein</fullName>
    </recommendedName>
</protein>
<feature type="domain" description="SLH" evidence="4">
    <location>
        <begin position="1226"/>
        <end position="1293"/>
    </location>
</feature>
<keyword evidence="3" id="KW-0732">Signal</keyword>
<sequence length="1479" mass="164114">MHLKRLLASITMFIMLVTGMPIQACAAYDAGTSEVQLGETKDIIAQSGNWVVYHEWASENPDIAEAVMNWGGKSASVTGHKLGETTVTHRYRTTIFSSWSEEKWRVTVTEPRAKFFILKAAGIQPGSSGDQGQFNYYPNASDTIAVGNDTYTEQTGLPGFLTVEGYRRVPNVGDEYFALGEENTTMQETMIREPARQIMDALYQKAGLQPEQTIVWYAIKKLDDGYHVDGYVSNIPVDVIYHRNAPVFQPDDAEDTYIDEVLTSPTYHIRSLEDCAFTAPKGYRFTGWKLETGTTYQQGEIFSLSHGVTFTAQWEEAPDLPVNEGGASDYVVAETPEPIEPDAATQGTATVKVYRDGTYLADQSFSIQFAGQSANIRFSARDTVSGEQIGTDYVLSSAAVMRAEGTQPDTEIEQLDYMGSGAVTRLHDGDTLYLLYSSTFTVNGTVEIDGNTVDFERIRKENSDQNRKFIDWLDRRYVMNYGLGTGTAAIVYGGDPADSRLIAKDTQPPFDTDVDLGSGQLLTEVTIGSKTYTLEEKKLQIRSGDSYETVLSGAEEEHIDLDQSDYLKKRSGDLRVIETAMAHDFVFDLKIQARPKAETFTLYAGFADDGAGLSAQQLDEYAKDGVHIQPGWEQLDLVKGQPHSVEWIAPDGYVITGYQENATAQVTSLLHDNQGVARFRYDTTGTDETTVHITAYLAADHNGDLVPDVAQVRFTYQSADLSKGSLIGNMDEYVNKQDGTAHPHAIPQPVAQPGYVFAYWQTDDLTDPDIAMGTFRATAYTKDTVFTAHFVPDHNHDGIADGRQVFVRYVSADTECGTVQGTDQVINLGEAAPWIQVQTVPAEAQAKDSYVFDHWTVDYGDRTLSDGQVLGVQTFDRVAGGTVITFTAHFRPEQVYQLTFQTAYGTIAGGSQFVMDVQERALEPGHAYVPRLPVNVVIDAPENMVFLHWSQEDPQDKVYRESEEAIPEACNVVFFDSRMTQTLYAVWAADSNRNGIPDTKEARYRVTYAWSGQPAQAQLPQDSKTYLAGAMVTLDTRYRARTVIRAEKDSVPGIYTFSGWDGIGEREEQIKMPAHDLVLQGSWQFEADRNADGIADTRQIVIRYLCREDAYGKVEQSEQILTYTPEEIAAAGRGELPERQLAARAIAGENGRFQGWSSDGLGKQLWPNGEVLDIPVKLGVDQLGQTVTVTAHFTARTGGGARHPEANDAGKDGNDGKEDKTEIDKEVADIPDDVAAHGVAARTLWLNTKDHYAYLIGYAEDGTVRPNASITRAEVATIFFRLLTDEARDQFWMTSNSFSDVSPKDWYNNAISTMVNLGVICGYEDGRFRPNAKITRAEFAAIATRFMNGEDTAAQDLFADIMHHWACRDINIVAAAGWVHGYENNVFAPDLAMTRAEVATVINNMLGRKPHADYMLDGMTKWPDNPRNAWYYEAIQEATNSHDYTMTDDHEVWTALRDNIDWAAAERDWTNRHRAGSGG</sequence>
<feature type="chain" id="PRO_5004467887" description="SLH domain-containing protein" evidence="3">
    <location>
        <begin position="27"/>
        <end position="1479"/>
    </location>
</feature>
<organism evidence="5 6">
    <name type="scientific">Butyricicoccus pullicaecorum 1.2</name>
    <dbReference type="NCBI Taxonomy" id="1203606"/>
    <lineage>
        <taxon>Bacteria</taxon>
        <taxon>Bacillati</taxon>
        <taxon>Bacillota</taxon>
        <taxon>Clostridia</taxon>
        <taxon>Eubacteriales</taxon>
        <taxon>Butyricicoccaceae</taxon>
        <taxon>Butyricicoccus</taxon>
    </lineage>
</organism>